<dbReference type="Pfam" id="PF07228">
    <property type="entry name" value="SpoIIE"/>
    <property type="match status" value="1"/>
</dbReference>
<dbReference type="InterPro" id="IPR036457">
    <property type="entry name" value="PPM-type-like_dom_sf"/>
</dbReference>
<keyword evidence="3" id="KW-0472">Membrane</keyword>
<sequence>MVTVGPVGRRRRGSGAGGAADAAGTRGSASPDGGEAESRPRESLGRRLSLWLPPVLIAAGSAAQALTPADFVFAALFAAAPLVAAPLYSARATAITGLVATLALVWLLHINEGIDLFEGTLRVATVATVAVLAVALNRVVRRGERRLASARGIAEAAQLALLPPPEHELGPLVIAARYQAAREDASIGGDLYAVQATPHGVRLLVGDVRGKGLEAVGSVVIVLGAFREAADTEPDLAQVAVRLDRALRREGRRRTGTVDSVEGFTTAVLVEVTDDARLRVVNCGHPTPWLIHPDGRLESVEPAEPALPLGLASLPAEGPLPPPVGQVPFPVGATLLMNTDGLTEARDPHGVFYDLSDRFVAREWTRGGPDGLLDAVLADVARYTGGPPSDDLALLAVTYRDGAERL</sequence>
<name>A0A927F134_9ACTN</name>
<organism evidence="5 6">
    <name type="scientific">Streptomyces chumphonensis</name>
    <dbReference type="NCBI Taxonomy" id="1214925"/>
    <lineage>
        <taxon>Bacteria</taxon>
        <taxon>Bacillati</taxon>
        <taxon>Actinomycetota</taxon>
        <taxon>Actinomycetes</taxon>
        <taxon>Kitasatosporales</taxon>
        <taxon>Streptomycetaceae</taxon>
        <taxon>Streptomyces</taxon>
    </lineage>
</organism>
<dbReference type="PANTHER" id="PTHR43156:SF2">
    <property type="entry name" value="STAGE II SPORULATION PROTEIN E"/>
    <property type="match status" value="1"/>
</dbReference>
<reference evidence="5" key="1">
    <citation type="submission" date="2020-09" db="EMBL/GenBank/DDBJ databases">
        <title>Secondary metabolite and genome analysis of marine Streptomyces chumphonensis KK1-2T.</title>
        <authorList>
            <person name="Phongsopitanun W."/>
            <person name="Kanchanasin P."/>
            <person name="Pittayakhajonwut P."/>
            <person name="Suwanborirux K."/>
            <person name="Tanasupawat S."/>
        </authorList>
    </citation>
    <scope>NUCLEOTIDE SEQUENCE</scope>
    <source>
        <strain evidence="5">KK1-2</strain>
    </source>
</reference>
<feature type="transmembrane region" description="Helical" evidence="3">
    <location>
        <begin position="120"/>
        <end position="140"/>
    </location>
</feature>
<accession>A0A927F134</accession>
<gene>
    <name evidence="5" type="ORF">IF129_16080</name>
</gene>
<dbReference type="GO" id="GO:0016791">
    <property type="term" value="F:phosphatase activity"/>
    <property type="evidence" value="ECO:0007669"/>
    <property type="project" value="TreeGrafter"/>
</dbReference>
<feature type="transmembrane region" description="Helical" evidence="3">
    <location>
        <begin position="48"/>
        <end position="65"/>
    </location>
</feature>
<dbReference type="InterPro" id="IPR052016">
    <property type="entry name" value="Bact_Sigma-Reg"/>
</dbReference>
<protein>
    <submittedName>
        <fullName evidence="5">Serine/threonine-protein phosphatase</fullName>
    </submittedName>
</protein>
<evidence type="ECO:0000256" key="1">
    <source>
        <dbReference type="ARBA" id="ARBA00022801"/>
    </source>
</evidence>
<feature type="domain" description="PPM-type phosphatase" evidence="4">
    <location>
        <begin position="172"/>
        <end position="399"/>
    </location>
</feature>
<feature type="compositionally biased region" description="Low complexity" evidence="2">
    <location>
        <begin position="19"/>
        <end position="30"/>
    </location>
</feature>
<dbReference type="Proteomes" id="UP000632289">
    <property type="component" value="Unassembled WGS sequence"/>
</dbReference>
<comment type="caution">
    <text evidence="5">The sequence shown here is derived from an EMBL/GenBank/DDBJ whole genome shotgun (WGS) entry which is preliminary data.</text>
</comment>
<dbReference type="SUPFAM" id="SSF81606">
    <property type="entry name" value="PP2C-like"/>
    <property type="match status" value="1"/>
</dbReference>
<evidence type="ECO:0000313" key="6">
    <source>
        <dbReference type="Proteomes" id="UP000632289"/>
    </source>
</evidence>
<keyword evidence="6" id="KW-1185">Reference proteome</keyword>
<dbReference type="InterPro" id="IPR001932">
    <property type="entry name" value="PPM-type_phosphatase-like_dom"/>
</dbReference>
<keyword evidence="3" id="KW-0812">Transmembrane</keyword>
<evidence type="ECO:0000313" key="5">
    <source>
        <dbReference type="EMBL" id="MBD3933065.1"/>
    </source>
</evidence>
<dbReference type="Gene3D" id="3.60.40.10">
    <property type="entry name" value="PPM-type phosphatase domain"/>
    <property type="match status" value="1"/>
</dbReference>
<dbReference type="EMBL" id="JACXYU010000008">
    <property type="protein sequence ID" value="MBD3933065.1"/>
    <property type="molecule type" value="Genomic_DNA"/>
</dbReference>
<dbReference type="SMART" id="SM00331">
    <property type="entry name" value="PP2C_SIG"/>
    <property type="match status" value="1"/>
</dbReference>
<feature type="region of interest" description="Disordered" evidence="2">
    <location>
        <begin position="1"/>
        <end position="42"/>
    </location>
</feature>
<keyword evidence="1" id="KW-0378">Hydrolase</keyword>
<feature type="transmembrane region" description="Helical" evidence="3">
    <location>
        <begin position="95"/>
        <end position="114"/>
    </location>
</feature>
<proteinExistence type="predicted"/>
<evidence type="ECO:0000256" key="3">
    <source>
        <dbReference type="SAM" id="Phobius"/>
    </source>
</evidence>
<dbReference type="FunFam" id="3.60.40.10:FF:000058">
    <property type="entry name" value="Stage II sporulation protein E"/>
    <property type="match status" value="1"/>
</dbReference>
<dbReference type="AlphaFoldDB" id="A0A927F134"/>
<evidence type="ECO:0000259" key="4">
    <source>
        <dbReference type="SMART" id="SM00331"/>
    </source>
</evidence>
<evidence type="ECO:0000256" key="2">
    <source>
        <dbReference type="SAM" id="MobiDB-lite"/>
    </source>
</evidence>
<keyword evidence="3" id="KW-1133">Transmembrane helix</keyword>
<dbReference type="PANTHER" id="PTHR43156">
    <property type="entry name" value="STAGE II SPORULATION PROTEIN E-RELATED"/>
    <property type="match status" value="1"/>
</dbReference>